<dbReference type="InterPro" id="IPR011006">
    <property type="entry name" value="CheY-like_superfamily"/>
</dbReference>
<dbReference type="RefSeq" id="WP_008790171.1">
    <property type="nucleotide sequence ID" value="NZ_AKCB01000001.1"/>
</dbReference>
<reference evidence="1 2" key="1">
    <citation type="submission" date="2010-12" db="EMBL/GenBank/DDBJ databases">
        <title>The Genome Sequence of Coprobacillus sp. strain 29_1.</title>
        <authorList>
            <consortium name="The Broad Institute Genome Sequencing Platform"/>
            <person name="Earl A."/>
            <person name="Ward D."/>
            <person name="Feldgarden M."/>
            <person name="Gevers D."/>
            <person name="Daigneault M."/>
            <person name="Sibley C.D."/>
            <person name="White A."/>
            <person name="Strauss J."/>
            <person name="Allen-Vercoe E."/>
            <person name="Young S.K."/>
            <person name="Zeng Q."/>
            <person name="Gargeya S."/>
            <person name="Fitzgerald M."/>
            <person name="Haas B."/>
            <person name="Abouelleil A."/>
            <person name="Alvarado L."/>
            <person name="Arachchi H.M."/>
            <person name="Berlin A."/>
            <person name="Brown A."/>
            <person name="Chapman S.B."/>
            <person name="Chen Z."/>
            <person name="Dunbar C."/>
            <person name="Freedman E."/>
            <person name="Gearin G."/>
            <person name="Gellesch M."/>
            <person name="Goldberg J."/>
            <person name="Griggs A."/>
            <person name="Gujja S."/>
            <person name="Heilman E."/>
            <person name="Heiman D."/>
            <person name="Howarth C."/>
            <person name="Larson L."/>
            <person name="Lui A."/>
            <person name="MacDonald P.J.P."/>
            <person name="Mehta T."/>
            <person name="Montmayeur A."/>
            <person name="Murphy C."/>
            <person name="Neiman D."/>
            <person name="Pearson M."/>
            <person name="Priest M."/>
            <person name="Roberts A."/>
            <person name="Saif S."/>
            <person name="Shea T."/>
            <person name="Shenoy N."/>
            <person name="Sisk P."/>
            <person name="Stolte C."/>
            <person name="Sykes S."/>
            <person name="White J."/>
            <person name="Yandava C."/>
            <person name="Nusbaum C."/>
            <person name="Birren B."/>
        </authorList>
    </citation>
    <scope>NUCLEOTIDE SEQUENCE [LARGE SCALE GENOMIC DNA]</scope>
    <source>
        <strain evidence="1 2">29_1</strain>
    </source>
</reference>
<dbReference type="Proteomes" id="UP000003157">
    <property type="component" value="Unassembled WGS sequence"/>
</dbReference>
<protein>
    <recommendedName>
        <fullName evidence="3">Response regulatory domain-containing protein</fullName>
    </recommendedName>
</protein>
<evidence type="ECO:0000313" key="1">
    <source>
        <dbReference type="EMBL" id="EFW03642.1"/>
    </source>
</evidence>
<gene>
    <name evidence="1" type="ORF">HMPREF9488_03088</name>
</gene>
<dbReference type="EMBL" id="ADKX01000045">
    <property type="protein sequence ID" value="EFW03642.1"/>
    <property type="molecule type" value="Genomic_DNA"/>
</dbReference>
<dbReference type="AlphaFoldDB" id="E7GE95"/>
<accession>E7GE95</accession>
<dbReference type="SUPFAM" id="SSF52172">
    <property type="entry name" value="CheY-like"/>
    <property type="match status" value="1"/>
</dbReference>
<dbReference type="OrthoDB" id="9802383at2"/>
<evidence type="ECO:0008006" key="3">
    <source>
        <dbReference type="Google" id="ProtNLM"/>
    </source>
</evidence>
<dbReference type="Gene3D" id="3.40.50.2300">
    <property type="match status" value="1"/>
</dbReference>
<comment type="caution">
    <text evidence="1">The sequence shown here is derived from an EMBL/GenBank/DDBJ whole genome shotgun (WGS) entry which is preliminary data.</text>
</comment>
<dbReference type="STRING" id="100884.GCA_000269565_02458"/>
<proteinExistence type="predicted"/>
<keyword evidence="2" id="KW-1185">Reference proteome</keyword>
<dbReference type="GeneID" id="78230274"/>
<dbReference type="HOGENOM" id="CLU_2842292_0_0_9"/>
<name>E7GE95_9FIRM</name>
<evidence type="ECO:0000313" key="2">
    <source>
        <dbReference type="Proteomes" id="UP000003157"/>
    </source>
</evidence>
<sequence>MNIAVVDDKSKDREEVIQHIMKYKKLNHLDFHILEYKSGTDLLKDIDNKNIEIVFLDIYMDVLGI</sequence>
<organism evidence="1 2">
    <name type="scientific">Coprobacillus cateniformis</name>
    <dbReference type="NCBI Taxonomy" id="100884"/>
    <lineage>
        <taxon>Bacteria</taxon>
        <taxon>Bacillati</taxon>
        <taxon>Bacillota</taxon>
        <taxon>Erysipelotrichia</taxon>
        <taxon>Erysipelotrichales</taxon>
        <taxon>Coprobacillaceae</taxon>
        <taxon>Coprobacillus</taxon>
    </lineage>
</organism>